<proteinExistence type="predicted"/>
<dbReference type="AlphaFoldDB" id="B4W0R9"/>
<protein>
    <submittedName>
        <fullName evidence="1">Uncharacterized protein</fullName>
    </submittedName>
</protein>
<gene>
    <name evidence="1" type="ORF">MC7420_8256</name>
</gene>
<name>B4W0R9_9CYAN</name>
<keyword evidence="2" id="KW-1185">Reference proteome</keyword>
<organism evidence="1 2">
    <name type="scientific">Coleofasciculus chthonoplastes PCC 7420</name>
    <dbReference type="NCBI Taxonomy" id="118168"/>
    <lineage>
        <taxon>Bacteria</taxon>
        <taxon>Bacillati</taxon>
        <taxon>Cyanobacteriota</taxon>
        <taxon>Cyanophyceae</taxon>
        <taxon>Coleofasciculales</taxon>
        <taxon>Coleofasciculaceae</taxon>
        <taxon>Coleofasciculus</taxon>
    </lineage>
</organism>
<sequence>MSEITRGRIQALPKPFYLQLNVSRIYSLELFSQLSLTRQNFQVRISS</sequence>
<evidence type="ECO:0000313" key="1">
    <source>
        <dbReference type="EMBL" id="EDX72164.1"/>
    </source>
</evidence>
<reference evidence="1 2" key="1">
    <citation type="submission" date="2008-07" db="EMBL/GenBank/DDBJ databases">
        <authorList>
            <person name="Tandeau de Marsac N."/>
            <person name="Ferriera S."/>
            <person name="Johnson J."/>
            <person name="Kravitz S."/>
            <person name="Beeson K."/>
            <person name="Sutton G."/>
            <person name="Rogers Y.-H."/>
            <person name="Friedman R."/>
            <person name="Frazier M."/>
            <person name="Venter J.C."/>
        </authorList>
    </citation>
    <scope>NUCLEOTIDE SEQUENCE [LARGE SCALE GENOMIC DNA]</scope>
    <source>
        <strain evidence="1 2">PCC 7420</strain>
    </source>
</reference>
<accession>B4W0R9</accession>
<dbReference type="Proteomes" id="UP000003835">
    <property type="component" value="Unassembled WGS sequence"/>
</dbReference>
<evidence type="ECO:0000313" key="2">
    <source>
        <dbReference type="Proteomes" id="UP000003835"/>
    </source>
</evidence>
<dbReference type="EMBL" id="DS989866">
    <property type="protein sequence ID" value="EDX72164.1"/>
    <property type="molecule type" value="Genomic_DNA"/>
</dbReference>
<dbReference type="HOGENOM" id="CLU_3166774_0_0_3"/>